<reference evidence="6 7" key="1">
    <citation type="submission" date="2018-09" db="EMBL/GenBank/DDBJ databases">
        <title>Zymobacter palmae IAM14233 (=T109) whole genome analysis.</title>
        <authorList>
            <person name="Yanase H."/>
        </authorList>
    </citation>
    <scope>NUCLEOTIDE SEQUENCE [LARGE SCALE GENOMIC DNA]</scope>
    <source>
        <strain evidence="6 7">IAM14233</strain>
    </source>
</reference>
<dbReference type="Gene3D" id="1.10.10.10">
    <property type="entry name" value="Winged helix-like DNA-binding domain superfamily/Winged helix DNA-binding domain"/>
    <property type="match status" value="1"/>
</dbReference>
<dbReference type="Gene3D" id="3.40.190.10">
    <property type="entry name" value="Periplasmic binding protein-like II"/>
    <property type="match status" value="2"/>
</dbReference>
<evidence type="ECO:0000313" key="7">
    <source>
        <dbReference type="Proteomes" id="UP000267342"/>
    </source>
</evidence>
<proteinExistence type="inferred from homology"/>
<protein>
    <submittedName>
        <fullName evidence="6">Transcriptional regulator</fullName>
    </submittedName>
</protein>
<keyword evidence="4" id="KW-0804">Transcription</keyword>
<dbReference type="InterPro" id="IPR005119">
    <property type="entry name" value="LysR_subst-bd"/>
</dbReference>
<evidence type="ECO:0000256" key="1">
    <source>
        <dbReference type="ARBA" id="ARBA00009437"/>
    </source>
</evidence>
<feature type="domain" description="HTH lysR-type" evidence="5">
    <location>
        <begin position="15"/>
        <end position="72"/>
    </location>
</feature>
<dbReference type="STRING" id="1123510.GCA_000620025_02144"/>
<dbReference type="PANTHER" id="PTHR30118">
    <property type="entry name" value="HTH-TYPE TRANSCRIPTIONAL REGULATOR LEUO-RELATED"/>
    <property type="match status" value="1"/>
</dbReference>
<dbReference type="SUPFAM" id="SSF46785">
    <property type="entry name" value="Winged helix' DNA-binding domain"/>
    <property type="match status" value="1"/>
</dbReference>
<dbReference type="PROSITE" id="PS50931">
    <property type="entry name" value="HTH_LYSR"/>
    <property type="match status" value="1"/>
</dbReference>
<gene>
    <name evidence="6" type="ORF">ZBT109_2444</name>
</gene>
<keyword evidence="7" id="KW-1185">Reference proteome</keyword>
<dbReference type="InterPro" id="IPR000847">
    <property type="entry name" value="LysR_HTH_N"/>
</dbReference>
<dbReference type="EMBL" id="AP018933">
    <property type="protein sequence ID" value="BBG31174.1"/>
    <property type="molecule type" value="Genomic_DNA"/>
</dbReference>
<sequence>MRNMTAINHFDLRAFDLNLLIAFDALMRDRSVTRAAARLKVGQPAMSHSLSVLRTLFQDELFIRVGARMQPTVRATAIAPAIEAALLSLQQTIHAPIAFDPATDQRLFRIGVSKEVETLVMPTLAAHLSSEAPQIRVHSRIVLRKDVARQLDEQAIDFAIGCFDPPAQRYHRHMLYAQSLSCVFNPDQLSLLAPLSLQDYLQQPHALVTMSDDLQGCLSEALDRVGHRLNVAIASADFLSVLDTVATAPLIGTLPTRIARRYGPRFGLVEQLIPLTLDMPDVSLLWTTTLDQDPATHWLRALIARITAQSKH</sequence>
<dbReference type="SUPFAM" id="SSF53850">
    <property type="entry name" value="Periplasmic binding protein-like II"/>
    <property type="match status" value="1"/>
</dbReference>
<dbReference type="InterPro" id="IPR036390">
    <property type="entry name" value="WH_DNA-bd_sf"/>
</dbReference>
<dbReference type="AlphaFoldDB" id="A0A348HHS2"/>
<dbReference type="Pfam" id="PF03466">
    <property type="entry name" value="LysR_substrate"/>
    <property type="match status" value="1"/>
</dbReference>
<dbReference type="KEGG" id="zpl:ZBT109_2444"/>
<name>A0A348HHS2_9GAMM</name>
<evidence type="ECO:0000313" key="6">
    <source>
        <dbReference type="EMBL" id="BBG31174.1"/>
    </source>
</evidence>
<dbReference type="InterPro" id="IPR036388">
    <property type="entry name" value="WH-like_DNA-bd_sf"/>
</dbReference>
<keyword evidence="3" id="KW-0238">DNA-binding</keyword>
<dbReference type="PANTHER" id="PTHR30118:SF15">
    <property type="entry name" value="TRANSCRIPTIONAL REGULATORY PROTEIN"/>
    <property type="match status" value="1"/>
</dbReference>
<accession>A0A348HHS2</accession>
<evidence type="ECO:0000256" key="4">
    <source>
        <dbReference type="ARBA" id="ARBA00023163"/>
    </source>
</evidence>
<dbReference type="Proteomes" id="UP000267342">
    <property type="component" value="Chromosome"/>
</dbReference>
<dbReference type="GO" id="GO:0003700">
    <property type="term" value="F:DNA-binding transcription factor activity"/>
    <property type="evidence" value="ECO:0007669"/>
    <property type="project" value="InterPro"/>
</dbReference>
<evidence type="ECO:0000259" key="5">
    <source>
        <dbReference type="PROSITE" id="PS50931"/>
    </source>
</evidence>
<keyword evidence="2" id="KW-0805">Transcription regulation</keyword>
<organism evidence="6 7">
    <name type="scientific">Zymobacter palmae</name>
    <dbReference type="NCBI Taxonomy" id="33074"/>
    <lineage>
        <taxon>Bacteria</taxon>
        <taxon>Pseudomonadati</taxon>
        <taxon>Pseudomonadota</taxon>
        <taxon>Gammaproteobacteria</taxon>
        <taxon>Oceanospirillales</taxon>
        <taxon>Halomonadaceae</taxon>
        <taxon>Zymobacter group</taxon>
        <taxon>Zymobacter</taxon>
    </lineage>
</organism>
<evidence type="ECO:0000256" key="2">
    <source>
        <dbReference type="ARBA" id="ARBA00023015"/>
    </source>
</evidence>
<dbReference type="PRINTS" id="PR00039">
    <property type="entry name" value="HTHLYSR"/>
</dbReference>
<evidence type="ECO:0000256" key="3">
    <source>
        <dbReference type="ARBA" id="ARBA00023125"/>
    </source>
</evidence>
<dbReference type="GO" id="GO:0003677">
    <property type="term" value="F:DNA binding"/>
    <property type="evidence" value="ECO:0007669"/>
    <property type="project" value="UniProtKB-KW"/>
</dbReference>
<dbReference type="Pfam" id="PF00126">
    <property type="entry name" value="HTH_1"/>
    <property type="match status" value="1"/>
</dbReference>
<dbReference type="InterPro" id="IPR050389">
    <property type="entry name" value="LysR-type_TF"/>
</dbReference>
<comment type="similarity">
    <text evidence="1">Belongs to the LysR transcriptional regulatory family.</text>
</comment>